<reference evidence="2" key="1">
    <citation type="journal article" date="2023" name="Nat. Plants">
        <title>Single-cell RNA sequencing provides a high-resolution roadmap for understanding the multicellular compartmentation of specialized metabolism.</title>
        <authorList>
            <person name="Sun S."/>
            <person name="Shen X."/>
            <person name="Li Y."/>
            <person name="Li Y."/>
            <person name="Wang S."/>
            <person name="Li R."/>
            <person name="Zhang H."/>
            <person name="Shen G."/>
            <person name="Guo B."/>
            <person name="Wei J."/>
            <person name="Xu J."/>
            <person name="St-Pierre B."/>
            <person name="Chen S."/>
            <person name="Sun C."/>
        </authorList>
    </citation>
    <scope>NUCLEOTIDE SEQUENCE [LARGE SCALE GENOMIC DNA]</scope>
</reference>
<comment type="caution">
    <text evidence="1">The sequence shown here is derived from an EMBL/GenBank/DDBJ whole genome shotgun (WGS) entry which is preliminary data.</text>
</comment>
<keyword evidence="2" id="KW-1185">Reference proteome</keyword>
<sequence>MSGTLRPISSCYEDFPEFQRISKSCIKGWGRMYRVEHFRQWMKMGNFEDSLHPSGFFRVNCLKSLIMSSDNIGNVDNDMVEESHVHRIKKDAYYVASADGPRLILTTVQLRETEKDNSRR</sequence>
<dbReference type="EMBL" id="CM044705">
    <property type="protein sequence ID" value="KAI5662546.1"/>
    <property type="molecule type" value="Genomic_DNA"/>
</dbReference>
<organism evidence="1 2">
    <name type="scientific">Catharanthus roseus</name>
    <name type="common">Madagascar periwinkle</name>
    <name type="synonym">Vinca rosea</name>
    <dbReference type="NCBI Taxonomy" id="4058"/>
    <lineage>
        <taxon>Eukaryota</taxon>
        <taxon>Viridiplantae</taxon>
        <taxon>Streptophyta</taxon>
        <taxon>Embryophyta</taxon>
        <taxon>Tracheophyta</taxon>
        <taxon>Spermatophyta</taxon>
        <taxon>Magnoliopsida</taxon>
        <taxon>eudicotyledons</taxon>
        <taxon>Gunneridae</taxon>
        <taxon>Pentapetalae</taxon>
        <taxon>asterids</taxon>
        <taxon>lamiids</taxon>
        <taxon>Gentianales</taxon>
        <taxon>Apocynaceae</taxon>
        <taxon>Rauvolfioideae</taxon>
        <taxon>Vinceae</taxon>
        <taxon>Catharanthinae</taxon>
        <taxon>Catharanthus</taxon>
    </lineage>
</organism>
<dbReference type="Proteomes" id="UP001060085">
    <property type="component" value="Linkage Group LG05"/>
</dbReference>
<proteinExistence type="predicted"/>
<gene>
    <name evidence="1" type="ORF">M9H77_21869</name>
</gene>
<protein>
    <submittedName>
        <fullName evidence="1">Uncharacterized protein</fullName>
    </submittedName>
</protein>
<accession>A0ACC0AP90</accession>
<name>A0ACC0AP90_CATRO</name>
<evidence type="ECO:0000313" key="1">
    <source>
        <dbReference type="EMBL" id="KAI5662546.1"/>
    </source>
</evidence>
<evidence type="ECO:0000313" key="2">
    <source>
        <dbReference type="Proteomes" id="UP001060085"/>
    </source>
</evidence>